<evidence type="ECO:0000256" key="1">
    <source>
        <dbReference type="SAM" id="MobiDB-lite"/>
    </source>
</evidence>
<dbReference type="AlphaFoldDB" id="A0A813W6C7"/>
<dbReference type="CDD" id="cd12193">
    <property type="entry name" value="bZIP_GCN4"/>
    <property type="match status" value="1"/>
</dbReference>
<dbReference type="EMBL" id="CAJNOC010001232">
    <property type="protein sequence ID" value="CAF0846903.1"/>
    <property type="molecule type" value="Genomic_DNA"/>
</dbReference>
<accession>A0A813W6C7</accession>
<dbReference type="Proteomes" id="UP000663879">
    <property type="component" value="Unassembled WGS sequence"/>
</dbReference>
<comment type="caution">
    <text evidence="3">The sequence shown here is derived from an EMBL/GenBank/DDBJ whole genome shotgun (WGS) entry which is preliminary data.</text>
</comment>
<keyword evidence="4" id="KW-1185">Reference proteome</keyword>
<dbReference type="InterPro" id="IPR046347">
    <property type="entry name" value="bZIP_sf"/>
</dbReference>
<protein>
    <recommendedName>
        <fullName evidence="2">BZIP domain-containing protein</fullName>
    </recommendedName>
</protein>
<evidence type="ECO:0000259" key="2">
    <source>
        <dbReference type="PROSITE" id="PS50217"/>
    </source>
</evidence>
<evidence type="ECO:0000313" key="3">
    <source>
        <dbReference type="EMBL" id="CAF0846903.1"/>
    </source>
</evidence>
<dbReference type="Gene3D" id="1.20.5.170">
    <property type="match status" value="1"/>
</dbReference>
<feature type="region of interest" description="Disordered" evidence="1">
    <location>
        <begin position="171"/>
        <end position="193"/>
    </location>
</feature>
<dbReference type="PROSITE" id="PS50217">
    <property type="entry name" value="BZIP"/>
    <property type="match status" value="1"/>
</dbReference>
<dbReference type="InterPro" id="IPR004827">
    <property type="entry name" value="bZIP"/>
</dbReference>
<dbReference type="SUPFAM" id="SSF57959">
    <property type="entry name" value="Leucine zipper domain"/>
    <property type="match status" value="1"/>
</dbReference>
<dbReference type="Pfam" id="PF07716">
    <property type="entry name" value="bZIP_2"/>
    <property type="match status" value="1"/>
</dbReference>
<reference evidence="3" key="1">
    <citation type="submission" date="2021-02" db="EMBL/GenBank/DDBJ databases">
        <authorList>
            <person name="Nowell W R."/>
        </authorList>
    </citation>
    <scope>NUCLEOTIDE SEQUENCE</scope>
    <source>
        <strain evidence="3">Ploen Becks lab</strain>
    </source>
</reference>
<name>A0A813W6C7_9BILA</name>
<sequence>MDNFYECIDPNLIRNVQIKRVESNSVDLGLENNFNQNLNLGLGNEKFQFNQFLNDSDSNARVLQDSSHGNAQQNDVHLDNYQLDFDNDVSVVQKNDTKSCGFNVPTLVSEKPVKDNVNLTIINNFNIINVAQKNETKLTDHNYNVQSSSLVKRKRGRPPISRETNDLEKMQNKSNTIASRKYRDRKAEEEKQLDNEDLELQEENKKLKKQIESLERRIKIFKDYKESLEMFK</sequence>
<feature type="domain" description="BZIP" evidence="2">
    <location>
        <begin position="165"/>
        <end position="228"/>
    </location>
</feature>
<gene>
    <name evidence="3" type="ORF">OXX778_LOCUS8746</name>
</gene>
<organism evidence="3 4">
    <name type="scientific">Brachionus calyciflorus</name>
    <dbReference type="NCBI Taxonomy" id="104777"/>
    <lineage>
        <taxon>Eukaryota</taxon>
        <taxon>Metazoa</taxon>
        <taxon>Spiralia</taxon>
        <taxon>Gnathifera</taxon>
        <taxon>Rotifera</taxon>
        <taxon>Eurotatoria</taxon>
        <taxon>Monogononta</taxon>
        <taxon>Pseudotrocha</taxon>
        <taxon>Ploima</taxon>
        <taxon>Brachionidae</taxon>
        <taxon>Brachionus</taxon>
    </lineage>
</organism>
<evidence type="ECO:0000313" key="4">
    <source>
        <dbReference type="Proteomes" id="UP000663879"/>
    </source>
</evidence>
<dbReference type="GO" id="GO:0003700">
    <property type="term" value="F:DNA-binding transcription factor activity"/>
    <property type="evidence" value="ECO:0007669"/>
    <property type="project" value="InterPro"/>
</dbReference>
<proteinExistence type="predicted"/>